<dbReference type="AlphaFoldDB" id="W7YSF5"/>
<comment type="caution">
    <text evidence="1">The sequence shown here is derived from an EMBL/GenBank/DDBJ whole genome shotgun (WGS) entry which is preliminary data.</text>
</comment>
<dbReference type="EMBL" id="BAMD01000085">
    <property type="protein sequence ID" value="GAF05404.1"/>
    <property type="molecule type" value="Genomic_DNA"/>
</dbReference>
<keyword evidence="2" id="KW-1185">Reference proteome</keyword>
<name>W7YSF5_9BACT</name>
<reference evidence="1 2" key="1">
    <citation type="journal article" date="2014" name="Genome Announc.">
        <title>Draft Genome Sequence of Cytophaga fermentans JCM 21142T, a Facultative Anaerobe Isolated from Marine Mud.</title>
        <authorList>
            <person name="Starns D."/>
            <person name="Oshima K."/>
            <person name="Suda W."/>
            <person name="Iino T."/>
            <person name="Yuki M."/>
            <person name="Inoue J."/>
            <person name="Kitamura K."/>
            <person name="Iida T."/>
            <person name="Darby A."/>
            <person name="Hattori M."/>
            <person name="Ohkuma M."/>
        </authorList>
    </citation>
    <scope>NUCLEOTIDE SEQUENCE [LARGE SCALE GENOMIC DNA]</scope>
    <source>
        <strain evidence="1 2">JCM 21142</strain>
    </source>
</reference>
<evidence type="ECO:0000313" key="2">
    <source>
        <dbReference type="Proteomes" id="UP000019402"/>
    </source>
</evidence>
<proteinExistence type="predicted"/>
<dbReference type="RefSeq" id="WP_044214185.1">
    <property type="nucleotide sequence ID" value="NZ_BAMD01000085.1"/>
</dbReference>
<organism evidence="1 2">
    <name type="scientific">Saccharicrinis fermentans DSM 9555 = JCM 21142</name>
    <dbReference type="NCBI Taxonomy" id="869213"/>
    <lineage>
        <taxon>Bacteria</taxon>
        <taxon>Pseudomonadati</taxon>
        <taxon>Bacteroidota</taxon>
        <taxon>Bacteroidia</taxon>
        <taxon>Marinilabiliales</taxon>
        <taxon>Marinilabiliaceae</taxon>
        <taxon>Saccharicrinis</taxon>
    </lineage>
</organism>
<gene>
    <name evidence="1" type="ORF">JCM21142_104138</name>
</gene>
<dbReference type="STRING" id="869213.GCA_000517085_03892"/>
<accession>W7YSF5</accession>
<dbReference type="Proteomes" id="UP000019402">
    <property type="component" value="Unassembled WGS sequence"/>
</dbReference>
<sequence length="86" mass="10212">MKICKEYKICTDRGLAIVFDRTVNQGAAGCRSLINRIFKTKENKTVDEELDLLYKVRDNWKKSNFIYKRIDDILKTSDFNNQQYIL</sequence>
<protein>
    <submittedName>
        <fullName evidence="1">Uncharacterized protein</fullName>
    </submittedName>
</protein>
<evidence type="ECO:0000313" key="1">
    <source>
        <dbReference type="EMBL" id="GAF05404.1"/>
    </source>
</evidence>